<accession>A0A5B7HJ57</accession>
<dbReference type="EMBL" id="VSRR010032622">
    <property type="protein sequence ID" value="MPC71282.1"/>
    <property type="molecule type" value="Genomic_DNA"/>
</dbReference>
<keyword evidence="2" id="KW-1185">Reference proteome</keyword>
<proteinExistence type="predicted"/>
<evidence type="ECO:0000313" key="2">
    <source>
        <dbReference type="Proteomes" id="UP000324222"/>
    </source>
</evidence>
<reference evidence="1 2" key="1">
    <citation type="submission" date="2019-05" db="EMBL/GenBank/DDBJ databases">
        <title>Another draft genome of Portunus trituberculatus and its Hox gene families provides insights of decapod evolution.</title>
        <authorList>
            <person name="Jeong J.-H."/>
            <person name="Song I."/>
            <person name="Kim S."/>
            <person name="Choi T."/>
            <person name="Kim D."/>
            <person name="Ryu S."/>
            <person name="Kim W."/>
        </authorList>
    </citation>
    <scope>NUCLEOTIDE SEQUENCE [LARGE SCALE GENOMIC DNA]</scope>
    <source>
        <tissue evidence="1">Muscle</tissue>
    </source>
</reference>
<name>A0A5B7HJ57_PORTR</name>
<gene>
    <name evidence="1" type="ORF">E2C01_065554</name>
</gene>
<sequence>MPFLLARCLCRPRRIRSPLACHLCFTSVPATAPLSRV</sequence>
<dbReference type="AlphaFoldDB" id="A0A5B7HJ57"/>
<comment type="caution">
    <text evidence="1">The sequence shown here is derived from an EMBL/GenBank/DDBJ whole genome shotgun (WGS) entry which is preliminary data.</text>
</comment>
<evidence type="ECO:0000313" key="1">
    <source>
        <dbReference type="EMBL" id="MPC71282.1"/>
    </source>
</evidence>
<organism evidence="1 2">
    <name type="scientific">Portunus trituberculatus</name>
    <name type="common">Swimming crab</name>
    <name type="synonym">Neptunus trituberculatus</name>
    <dbReference type="NCBI Taxonomy" id="210409"/>
    <lineage>
        <taxon>Eukaryota</taxon>
        <taxon>Metazoa</taxon>
        <taxon>Ecdysozoa</taxon>
        <taxon>Arthropoda</taxon>
        <taxon>Crustacea</taxon>
        <taxon>Multicrustacea</taxon>
        <taxon>Malacostraca</taxon>
        <taxon>Eumalacostraca</taxon>
        <taxon>Eucarida</taxon>
        <taxon>Decapoda</taxon>
        <taxon>Pleocyemata</taxon>
        <taxon>Brachyura</taxon>
        <taxon>Eubrachyura</taxon>
        <taxon>Portunoidea</taxon>
        <taxon>Portunidae</taxon>
        <taxon>Portuninae</taxon>
        <taxon>Portunus</taxon>
    </lineage>
</organism>
<dbReference type="Proteomes" id="UP000324222">
    <property type="component" value="Unassembled WGS sequence"/>
</dbReference>
<protein>
    <submittedName>
        <fullName evidence="1">Uncharacterized protein</fullName>
    </submittedName>
</protein>